<dbReference type="EMBL" id="CASHTH010002030">
    <property type="protein sequence ID" value="CAI8023770.1"/>
    <property type="molecule type" value="Genomic_DNA"/>
</dbReference>
<evidence type="ECO:0000256" key="2">
    <source>
        <dbReference type="ARBA" id="ARBA00023002"/>
    </source>
</evidence>
<dbReference type="InterPro" id="IPR047183">
    <property type="entry name" value="GDO-like"/>
</dbReference>
<gene>
    <name evidence="5" type="ORF">GBAR_LOCUS13871</name>
</gene>
<sequence length="287" mass="31970">MTQLLGRVSPEEENQFYEGTEAAGLRAAWMGRRLERKPQVEPFAWRWSNAKPLVLRSGDIVTPDRDVERRVLRLANPGLDHGTTHTISAALQLLLPGENAPAHRHTPTAIRWVLQGTGAYTTVEGDKCYMEPGDLVLTPSWTWHDHNNEGTEPMIWLDGLDTPLVNNLEATFYEQFPEDQQPIVGVGESERKYASGALRPAWEDSNTPYSPLWHYKWERSHAALHSLAEVDCSPFDDVAMEFSDPATGGPVLTNHGLLDSDDQARGEHQGPPPHDQRGVPGFQGQGT</sequence>
<accession>A0AA35WRB6</accession>
<organism evidence="5 6">
    <name type="scientific">Geodia barretti</name>
    <name type="common">Barrett's horny sponge</name>
    <dbReference type="NCBI Taxonomy" id="519541"/>
    <lineage>
        <taxon>Eukaryota</taxon>
        <taxon>Metazoa</taxon>
        <taxon>Porifera</taxon>
        <taxon>Demospongiae</taxon>
        <taxon>Heteroscleromorpha</taxon>
        <taxon>Tetractinellida</taxon>
        <taxon>Astrophorina</taxon>
        <taxon>Geodiidae</taxon>
        <taxon>Geodia</taxon>
    </lineage>
</organism>
<dbReference type="Gene3D" id="2.60.120.10">
    <property type="entry name" value="Jelly Rolls"/>
    <property type="match status" value="1"/>
</dbReference>
<dbReference type="CDD" id="cd02216">
    <property type="entry name" value="cupin_GDO-like_N"/>
    <property type="match status" value="1"/>
</dbReference>
<dbReference type="SUPFAM" id="SSF51182">
    <property type="entry name" value="RmlC-like cupins"/>
    <property type="match status" value="1"/>
</dbReference>
<evidence type="ECO:0000313" key="6">
    <source>
        <dbReference type="Proteomes" id="UP001174909"/>
    </source>
</evidence>
<dbReference type="AlphaFoldDB" id="A0AA35WRB6"/>
<feature type="region of interest" description="Disordered" evidence="3">
    <location>
        <begin position="246"/>
        <end position="287"/>
    </location>
</feature>
<dbReference type="InterPro" id="IPR014710">
    <property type="entry name" value="RmlC-like_jellyroll"/>
</dbReference>
<proteinExistence type="predicted"/>
<comment type="caution">
    <text evidence="5">The sequence shown here is derived from an EMBL/GenBank/DDBJ whole genome shotgun (WGS) entry which is preliminary data.</text>
</comment>
<dbReference type="PANTHER" id="PTHR41517:SF1">
    <property type="entry name" value="CUPIN"/>
    <property type="match status" value="1"/>
</dbReference>
<keyword evidence="6" id="KW-1185">Reference proteome</keyword>
<evidence type="ECO:0000313" key="5">
    <source>
        <dbReference type="EMBL" id="CAI8023770.1"/>
    </source>
</evidence>
<evidence type="ECO:0000256" key="3">
    <source>
        <dbReference type="SAM" id="MobiDB-lite"/>
    </source>
</evidence>
<reference evidence="5" key="1">
    <citation type="submission" date="2023-03" db="EMBL/GenBank/DDBJ databases">
        <authorList>
            <person name="Steffen K."/>
            <person name="Cardenas P."/>
        </authorList>
    </citation>
    <scope>NUCLEOTIDE SEQUENCE</scope>
</reference>
<name>A0AA35WRB6_GEOBA</name>
<keyword evidence="2" id="KW-0560">Oxidoreductase</keyword>
<evidence type="ECO:0000259" key="4">
    <source>
        <dbReference type="Pfam" id="PF07883"/>
    </source>
</evidence>
<dbReference type="Pfam" id="PF07883">
    <property type="entry name" value="Cupin_2"/>
    <property type="match status" value="1"/>
</dbReference>
<keyword evidence="1" id="KW-0223">Dioxygenase</keyword>
<dbReference type="GO" id="GO:0051213">
    <property type="term" value="F:dioxygenase activity"/>
    <property type="evidence" value="ECO:0007669"/>
    <property type="project" value="UniProtKB-KW"/>
</dbReference>
<dbReference type="Proteomes" id="UP001174909">
    <property type="component" value="Unassembled WGS sequence"/>
</dbReference>
<protein>
    <submittedName>
        <fullName evidence="5">Gentisate 1,2-dioxygenase</fullName>
    </submittedName>
</protein>
<dbReference type="InterPro" id="IPR011051">
    <property type="entry name" value="RmlC_Cupin_sf"/>
</dbReference>
<feature type="domain" description="Cupin type-2" evidence="4">
    <location>
        <begin position="91"/>
        <end position="158"/>
    </location>
</feature>
<dbReference type="PANTHER" id="PTHR41517">
    <property type="entry name" value="1,2-DIOXYGENASE PROTEIN-RELATED"/>
    <property type="match status" value="1"/>
</dbReference>
<dbReference type="InterPro" id="IPR013096">
    <property type="entry name" value="Cupin_2"/>
</dbReference>
<evidence type="ECO:0000256" key="1">
    <source>
        <dbReference type="ARBA" id="ARBA00022964"/>
    </source>
</evidence>